<dbReference type="CDD" id="cd12152">
    <property type="entry name" value="F1-ATPase_delta"/>
    <property type="match status" value="1"/>
</dbReference>
<dbReference type="SUPFAM" id="SSF51344">
    <property type="entry name" value="Epsilon subunit of F1F0-ATP synthase N-terminal domain"/>
    <property type="match status" value="1"/>
</dbReference>
<dbReference type="GO" id="GO:0005743">
    <property type="term" value="C:mitochondrial inner membrane"/>
    <property type="evidence" value="ECO:0007669"/>
    <property type="project" value="UniProtKB-SubCell"/>
</dbReference>
<keyword evidence="3" id="KW-0813">Transport</keyword>
<dbReference type="Gene3D" id="1.20.5.440">
    <property type="entry name" value="ATP synthase delta/epsilon subunit, C-terminal domain"/>
    <property type="match status" value="1"/>
</dbReference>
<evidence type="ECO:0000256" key="9">
    <source>
        <dbReference type="ARBA" id="ARBA00023136"/>
    </source>
</evidence>
<dbReference type="Pfam" id="PF02823">
    <property type="entry name" value="ATP-synt_DE_N"/>
    <property type="match status" value="1"/>
</dbReference>
<feature type="coiled-coil region" evidence="10">
    <location>
        <begin position="135"/>
        <end position="162"/>
    </location>
</feature>
<evidence type="ECO:0000256" key="1">
    <source>
        <dbReference type="ARBA" id="ARBA00004273"/>
    </source>
</evidence>
<evidence type="ECO:0000313" key="13">
    <source>
        <dbReference type="Proteomes" id="UP000051952"/>
    </source>
</evidence>
<evidence type="ECO:0000256" key="5">
    <source>
        <dbReference type="ARBA" id="ARBA00022792"/>
    </source>
</evidence>
<keyword evidence="6" id="KW-0809">Transit peptide</keyword>
<keyword evidence="5" id="KW-0999">Mitochondrion inner membrane</keyword>
<sequence>MFRSCAPRLMMRATLALRSVPEGFSYTDNKVVDKDVHAAYENLETLRFTLTRQDEFIFKEQKVKCVTVSGVNGDYGIYPGHAYKMAKLVPAPIVIENVDGTIQKFFASGGFAQINNEGSCDINTVECIPLEDLDLALAEKSLAAAQGEVTSAKDDKAKAIAEIRVGVFESIITALKH</sequence>
<dbReference type="VEuPathDB" id="TriTrypDB:BSAL_30050"/>
<dbReference type="GO" id="GO:0046933">
    <property type="term" value="F:proton-transporting ATP synthase activity, rotational mechanism"/>
    <property type="evidence" value="ECO:0007669"/>
    <property type="project" value="InterPro"/>
</dbReference>
<keyword evidence="7" id="KW-0406">Ion transport</keyword>
<evidence type="ECO:0000256" key="8">
    <source>
        <dbReference type="ARBA" id="ARBA00023128"/>
    </source>
</evidence>
<keyword evidence="13" id="KW-1185">Reference proteome</keyword>
<dbReference type="Proteomes" id="UP000051952">
    <property type="component" value="Unassembled WGS sequence"/>
</dbReference>
<evidence type="ECO:0000256" key="7">
    <source>
        <dbReference type="ARBA" id="ARBA00023065"/>
    </source>
</evidence>
<evidence type="ECO:0000256" key="10">
    <source>
        <dbReference type="SAM" id="Coils"/>
    </source>
</evidence>
<evidence type="ECO:0000259" key="11">
    <source>
        <dbReference type="Pfam" id="PF02823"/>
    </source>
</evidence>
<evidence type="ECO:0000256" key="4">
    <source>
        <dbReference type="ARBA" id="ARBA00022781"/>
    </source>
</evidence>
<dbReference type="Gene3D" id="2.60.15.10">
    <property type="entry name" value="F0F1 ATP synthase delta/epsilon subunit, N-terminal"/>
    <property type="match status" value="1"/>
</dbReference>
<comment type="similarity">
    <text evidence="2">Belongs to the ATPase epsilon chain family.</text>
</comment>
<keyword evidence="8" id="KW-0496">Mitochondrion</keyword>
<evidence type="ECO:0000256" key="2">
    <source>
        <dbReference type="ARBA" id="ARBA00005712"/>
    </source>
</evidence>
<evidence type="ECO:0000313" key="12">
    <source>
        <dbReference type="EMBL" id="CUG91066.1"/>
    </source>
</evidence>
<dbReference type="GO" id="GO:0045259">
    <property type="term" value="C:proton-transporting ATP synthase complex"/>
    <property type="evidence" value="ECO:0007669"/>
    <property type="project" value="InterPro"/>
</dbReference>
<organism evidence="12 13">
    <name type="scientific">Bodo saltans</name>
    <name type="common">Flagellated protozoan</name>
    <dbReference type="NCBI Taxonomy" id="75058"/>
    <lineage>
        <taxon>Eukaryota</taxon>
        <taxon>Discoba</taxon>
        <taxon>Euglenozoa</taxon>
        <taxon>Kinetoplastea</taxon>
        <taxon>Metakinetoplastina</taxon>
        <taxon>Eubodonida</taxon>
        <taxon>Bodonidae</taxon>
        <taxon>Bodo</taxon>
    </lineage>
</organism>
<gene>
    <name evidence="12" type="ORF">BSAL_30050</name>
</gene>
<dbReference type="OrthoDB" id="270171at2759"/>
<dbReference type="EMBL" id="CYKH01001888">
    <property type="protein sequence ID" value="CUG91066.1"/>
    <property type="molecule type" value="Genomic_DNA"/>
</dbReference>
<reference evidence="13" key="1">
    <citation type="submission" date="2015-09" db="EMBL/GenBank/DDBJ databases">
        <authorList>
            <consortium name="Pathogen Informatics"/>
        </authorList>
    </citation>
    <scope>NUCLEOTIDE SEQUENCE [LARGE SCALE GENOMIC DNA]</scope>
    <source>
        <strain evidence="13">Lake Konstanz</strain>
    </source>
</reference>
<name>A0A0S4JHX9_BODSA</name>
<keyword evidence="9" id="KW-0472">Membrane</keyword>
<accession>A0A0S4JHX9</accession>
<dbReference type="PANTHER" id="PTHR13822">
    <property type="entry name" value="ATP SYNTHASE DELTA/EPSILON CHAIN"/>
    <property type="match status" value="1"/>
</dbReference>
<dbReference type="HAMAP" id="MF_00530">
    <property type="entry name" value="ATP_synth_epsil_bac"/>
    <property type="match status" value="1"/>
</dbReference>
<evidence type="ECO:0000256" key="3">
    <source>
        <dbReference type="ARBA" id="ARBA00022448"/>
    </source>
</evidence>
<dbReference type="InterPro" id="IPR036771">
    <property type="entry name" value="ATPsynth_dsu/esu_N"/>
</dbReference>
<keyword evidence="4" id="KW-0375">Hydrogen ion transport</keyword>
<comment type="subcellular location">
    <subcellularLocation>
        <location evidence="1">Mitochondrion inner membrane</location>
    </subcellularLocation>
</comment>
<keyword evidence="10" id="KW-0175">Coiled coil</keyword>
<dbReference type="InterPro" id="IPR020546">
    <property type="entry name" value="ATP_synth_F1_dsu/esu_N"/>
</dbReference>
<dbReference type="InterPro" id="IPR001469">
    <property type="entry name" value="ATP_synth_F1_dsu/esu"/>
</dbReference>
<feature type="domain" description="ATP synthase F1 complex delta/epsilon subunit N-terminal" evidence="11">
    <location>
        <begin position="47"/>
        <end position="117"/>
    </location>
</feature>
<dbReference type="PANTHER" id="PTHR13822:SF7">
    <property type="entry name" value="ATP SYNTHASE SUBUNIT DELTA, MITOCHONDRIAL"/>
    <property type="match status" value="1"/>
</dbReference>
<dbReference type="OMA" id="PHQTIYR"/>
<dbReference type="AlphaFoldDB" id="A0A0S4JHX9"/>
<proteinExistence type="inferred from homology"/>
<protein>
    <submittedName>
        <fullName evidence="12">ATP synthase epsilon chain, putative</fullName>
    </submittedName>
</protein>
<evidence type="ECO:0000256" key="6">
    <source>
        <dbReference type="ARBA" id="ARBA00022946"/>
    </source>
</evidence>
<dbReference type="FunFam" id="2.60.15.10:FF:000014">
    <property type="entry name" value="ATP synthase, epsilon chain, putative"/>
    <property type="match status" value="1"/>
</dbReference>